<gene>
    <name evidence="1" type="ORF">HY768_08395</name>
</gene>
<proteinExistence type="predicted"/>
<sequence length="98" mass="10664">MAAQKDLGIDLSRSYMVGDSQSDMEFARNLGAKKVLVLSGKSNGREAWVKKIKVDCLAQDLLGAAWWIVDDLKSKKAGRSIRLQAAGCKLAGRKSNPE</sequence>
<name>A0A933I9T3_UNCT6</name>
<dbReference type="AlphaFoldDB" id="A0A933I9T3"/>
<organism evidence="1 2">
    <name type="scientific">candidate division TA06 bacterium</name>
    <dbReference type="NCBI Taxonomy" id="2250710"/>
    <lineage>
        <taxon>Bacteria</taxon>
        <taxon>Bacteria division TA06</taxon>
    </lineage>
</organism>
<accession>A0A933I9T3</accession>
<dbReference type="Proteomes" id="UP000736328">
    <property type="component" value="Unassembled WGS sequence"/>
</dbReference>
<evidence type="ECO:0000313" key="2">
    <source>
        <dbReference type="Proteomes" id="UP000736328"/>
    </source>
</evidence>
<dbReference type="SUPFAM" id="SSF56784">
    <property type="entry name" value="HAD-like"/>
    <property type="match status" value="1"/>
</dbReference>
<protein>
    <submittedName>
        <fullName evidence="1">HAD hydrolase-like protein</fullName>
    </submittedName>
</protein>
<keyword evidence="1" id="KW-0378">Hydrolase</keyword>
<dbReference type="InterPro" id="IPR023214">
    <property type="entry name" value="HAD_sf"/>
</dbReference>
<comment type="caution">
    <text evidence="1">The sequence shown here is derived from an EMBL/GenBank/DDBJ whole genome shotgun (WGS) entry which is preliminary data.</text>
</comment>
<dbReference type="Gene3D" id="3.40.50.1000">
    <property type="entry name" value="HAD superfamily/HAD-like"/>
    <property type="match status" value="1"/>
</dbReference>
<evidence type="ECO:0000313" key="1">
    <source>
        <dbReference type="EMBL" id="MBI4727222.1"/>
    </source>
</evidence>
<dbReference type="Pfam" id="PF13242">
    <property type="entry name" value="Hydrolase_like"/>
    <property type="match status" value="1"/>
</dbReference>
<reference evidence="1" key="1">
    <citation type="submission" date="2020-07" db="EMBL/GenBank/DDBJ databases">
        <title>Huge and variable diversity of episymbiotic CPR bacteria and DPANN archaea in groundwater ecosystems.</title>
        <authorList>
            <person name="He C.Y."/>
            <person name="Keren R."/>
            <person name="Whittaker M."/>
            <person name="Farag I.F."/>
            <person name="Doudna J."/>
            <person name="Cate J.H.D."/>
            <person name="Banfield J.F."/>
        </authorList>
    </citation>
    <scope>NUCLEOTIDE SEQUENCE</scope>
    <source>
        <strain evidence="1">NC_groundwater_1520_Pr4_B-0.1um_53_5</strain>
    </source>
</reference>
<dbReference type="InterPro" id="IPR036412">
    <property type="entry name" value="HAD-like_sf"/>
</dbReference>
<dbReference type="EMBL" id="JACQXR010000111">
    <property type="protein sequence ID" value="MBI4727222.1"/>
    <property type="molecule type" value="Genomic_DNA"/>
</dbReference>
<dbReference type="GO" id="GO:0016787">
    <property type="term" value="F:hydrolase activity"/>
    <property type="evidence" value="ECO:0007669"/>
    <property type="project" value="UniProtKB-KW"/>
</dbReference>